<protein>
    <submittedName>
        <fullName evidence="1">Uncharacterized protein</fullName>
    </submittedName>
</protein>
<organism evidence="1 2">
    <name type="scientific">Cylicocyclus nassatus</name>
    <name type="common">Nematode worm</name>
    <dbReference type="NCBI Taxonomy" id="53992"/>
    <lineage>
        <taxon>Eukaryota</taxon>
        <taxon>Metazoa</taxon>
        <taxon>Ecdysozoa</taxon>
        <taxon>Nematoda</taxon>
        <taxon>Chromadorea</taxon>
        <taxon>Rhabditida</taxon>
        <taxon>Rhabditina</taxon>
        <taxon>Rhabditomorpha</taxon>
        <taxon>Strongyloidea</taxon>
        <taxon>Strongylidae</taxon>
        <taxon>Cylicocyclus</taxon>
    </lineage>
</organism>
<sequence>IQLRYFRISIQLSTNCKLTFNVYILKSRFFQPLPMVTLTHRMQFSQPSLKCRTSPANLSC</sequence>
<evidence type="ECO:0000313" key="2">
    <source>
        <dbReference type="Proteomes" id="UP001176961"/>
    </source>
</evidence>
<feature type="non-terminal residue" evidence="1">
    <location>
        <position position="60"/>
    </location>
</feature>
<dbReference type="Proteomes" id="UP001176961">
    <property type="component" value="Unassembled WGS sequence"/>
</dbReference>
<name>A0AA36M049_CYLNA</name>
<comment type="caution">
    <text evidence="1">The sequence shown here is derived from an EMBL/GenBank/DDBJ whole genome shotgun (WGS) entry which is preliminary data.</text>
</comment>
<dbReference type="EMBL" id="CATQJL010000112">
    <property type="protein sequence ID" value="CAJ0594859.1"/>
    <property type="molecule type" value="Genomic_DNA"/>
</dbReference>
<keyword evidence="2" id="KW-1185">Reference proteome</keyword>
<dbReference type="AlphaFoldDB" id="A0AA36M049"/>
<reference evidence="1" key="1">
    <citation type="submission" date="2023-07" db="EMBL/GenBank/DDBJ databases">
        <authorList>
            <consortium name="CYATHOMIX"/>
        </authorList>
    </citation>
    <scope>NUCLEOTIDE SEQUENCE</scope>
    <source>
        <strain evidence="1">N/A</strain>
    </source>
</reference>
<evidence type="ECO:0000313" key="1">
    <source>
        <dbReference type="EMBL" id="CAJ0594859.1"/>
    </source>
</evidence>
<proteinExistence type="predicted"/>
<gene>
    <name evidence="1" type="ORF">CYNAS_LOCUS6842</name>
</gene>
<accession>A0AA36M049</accession>